<dbReference type="EMBL" id="LNIX01000001">
    <property type="protein sequence ID" value="OXA62892.1"/>
    <property type="molecule type" value="Genomic_DNA"/>
</dbReference>
<organism evidence="1 2">
    <name type="scientific">Folsomia candida</name>
    <name type="common">Springtail</name>
    <dbReference type="NCBI Taxonomy" id="158441"/>
    <lineage>
        <taxon>Eukaryota</taxon>
        <taxon>Metazoa</taxon>
        <taxon>Ecdysozoa</taxon>
        <taxon>Arthropoda</taxon>
        <taxon>Hexapoda</taxon>
        <taxon>Collembola</taxon>
        <taxon>Entomobryomorpha</taxon>
        <taxon>Isotomoidea</taxon>
        <taxon>Isotomidae</taxon>
        <taxon>Proisotominae</taxon>
        <taxon>Folsomia</taxon>
    </lineage>
</organism>
<accession>A0A226EZ89</accession>
<name>A0A226EZ89_FOLCA</name>
<proteinExistence type="predicted"/>
<reference evidence="1 2" key="1">
    <citation type="submission" date="2015-12" db="EMBL/GenBank/DDBJ databases">
        <title>The genome of Folsomia candida.</title>
        <authorList>
            <person name="Faddeeva A."/>
            <person name="Derks M.F."/>
            <person name="Anvar Y."/>
            <person name="Smit S."/>
            <person name="Van Straalen N."/>
            <person name="Roelofs D."/>
        </authorList>
    </citation>
    <scope>NUCLEOTIDE SEQUENCE [LARGE SCALE GENOMIC DNA]</scope>
    <source>
        <strain evidence="1 2">VU population</strain>
        <tissue evidence="1">Whole body</tissue>
    </source>
</reference>
<comment type="caution">
    <text evidence="1">The sequence shown here is derived from an EMBL/GenBank/DDBJ whole genome shotgun (WGS) entry which is preliminary data.</text>
</comment>
<dbReference type="Proteomes" id="UP000198287">
    <property type="component" value="Unassembled WGS sequence"/>
</dbReference>
<evidence type="ECO:0000313" key="2">
    <source>
        <dbReference type="Proteomes" id="UP000198287"/>
    </source>
</evidence>
<gene>
    <name evidence="1" type="ORF">Fcan01_00023</name>
</gene>
<dbReference type="AlphaFoldDB" id="A0A226EZ89"/>
<keyword evidence="2" id="KW-1185">Reference proteome</keyword>
<evidence type="ECO:0000313" key="1">
    <source>
        <dbReference type="EMBL" id="OXA62892.1"/>
    </source>
</evidence>
<protein>
    <submittedName>
        <fullName evidence="1">Uncharacterized protein</fullName>
    </submittedName>
</protein>
<sequence>MKEPCKGAIDHCDAGWRMIHEEIPYAIPQCYCVRPFNYEEVEEIRACKCENFLDQCLRQYGMLYSCGRATEECFEERIKKECANKINNNEKEYEILCSFEDKAREKSEKSGGGRARPNVYLDTKFGAPLPIVGGHDDHPLLE</sequence>